<comment type="caution">
    <text evidence="1">The sequence shown here is derived from an EMBL/GenBank/DDBJ whole genome shotgun (WGS) entry which is preliminary data.</text>
</comment>
<accession>A0A4V3HGE0</accession>
<dbReference type="RefSeq" id="WP_133968461.1">
    <property type="nucleotide sequence ID" value="NZ_SORL01000010.1"/>
</dbReference>
<dbReference type="AlphaFoldDB" id="A0A4V3HGE0"/>
<evidence type="ECO:0008006" key="3">
    <source>
        <dbReference type="Google" id="ProtNLM"/>
    </source>
</evidence>
<name>A0A4V3HGE0_9FLAO</name>
<proteinExistence type="predicted"/>
<evidence type="ECO:0000313" key="2">
    <source>
        <dbReference type="Proteomes" id="UP000294824"/>
    </source>
</evidence>
<evidence type="ECO:0000313" key="1">
    <source>
        <dbReference type="EMBL" id="TDY61011.1"/>
    </source>
</evidence>
<sequence>MKHIIHISILLVLISCKEPTGIKNTQIIKNEPIEESIENKLVKEVRSWDIPNENTKIEILKSNISINDATLISRLKPFLNNKKFKIEETKLIESKFYKNCKDNIILRIEGKGLKKYYVKRTESKPKNYYPDFIMWVYEFENESQAVTAKKKILNAFKSSNGYCNGKEPNYLVLYDNKIIHLTTRAEMFRGYIIDIAEKIKNYS</sequence>
<gene>
    <name evidence="1" type="ORF">DFQ06_3020</name>
</gene>
<organism evidence="1 2">
    <name type="scientific">Algibacter lectus</name>
    <dbReference type="NCBI Taxonomy" id="221126"/>
    <lineage>
        <taxon>Bacteria</taxon>
        <taxon>Pseudomonadati</taxon>
        <taxon>Bacteroidota</taxon>
        <taxon>Flavobacteriia</taxon>
        <taxon>Flavobacteriales</taxon>
        <taxon>Flavobacteriaceae</taxon>
        <taxon>Algibacter</taxon>
    </lineage>
</organism>
<protein>
    <recommendedName>
        <fullName evidence="3">Lipoprotein</fullName>
    </recommendedName>
</protein>
<dbReference type="Proteomes" id="UP000294824">
    <property type="component" value="Unassembled WGS sequence"/>
</dbReference>
<reference evidence="1 2" key="1">
    <citation type="submission" date="2019-03" db="EMBL/GenBank/DDBJ databases">
        <title>Genomic Encyclopedia of Type Strains, Phase III (KMG-III): the genomes of soil and plant-associated and newly described type strains.</title>
        <authorList>
            <person name="Whitman W."/>
        </authorList>
    </citation>
    <scope>NUCLEOTIDE SEQUENCE [LARGE SCALE GENOMIC DNA]</scope>
    <source>
        <strain evidence="1 2">CECT 8301</strain>
    </source>
</reference>
<dbReference type="EMBL" id="SORL01000010">
    <property type="protein sequence ID" value="TDY61011.1"/>
    <property type="molecule type" value="Genomic_DNA"/>
</dbReference>
<dbReference type="PROSITE" id="PS51257">
    <property type="entry name" value="PROKAR_LIPOPROTEIN"/>
    <property type="match status" value="1"/>
</dbReference>
<keyword evidence="2" id="KW-1185">Reference proteome</keyword>